<dbReference type="InterPro" id="IPR025987">
    <property type="entry name" value="GW_dom"/>
</dbReference>
<dbReference type="Gene3D" id="3.90.70.10">
    <property type="entry name" value="Cysteine proteinases"/>
    <property type="match status" value="1"/>
</dbReference>
<evidence type="ECO:0000313" key="3">
    <source>
        <dbReference type="EMBL" id="GAK48669.1"/>
    </source>
</evidence>
<dbReference type="InterPro" id="IPR038200">
    <property type="entry name" value="GW_dom_sf"/>
</dbReference>
<keyword evidence="4" id="KW-1185">Reference proteome</keyword>
<dbReference type="STRING" id="1291743.LOSG293_460070"/>
<dbReference type="RefSeq" id="WP_034529573.1">
    <property type="nucleotide sequence ID" value="NZ_BBJM01000046.1"/>
</dbReference>
<evidence type="ECO:0000313" key="4">
    <source>
        <dbReference type="Proteomes" id="UP000028700"/>
    </source>
</evidence>
<dbReference type="AlphaFoldDB" id="A0A081BKV1"/>
<gene>
    <name evidence="3" type="ORF">LOSG293_460070</name>
</gene>
<dbReference type="OrthoDB" id="2299631at2"/>
<protein>
    <recommendedName>
        <fullName evidence="2">GW domain-containing protein</fullName>
    </recommendedName>
</protein>
<organism evidence="3 4">
    <name type="scientific">Secundilactobacillus oryzae JCM 18671</name>
    <dbReference type="NCBI Taxonomy" id="1291743"/>
    <lineage>
        <taxon>Bacteria</taxon>
        <taxon>Bacillati</taxon>
        <taxon>Bacillota</taxon>
        <taxon>Bacilli</taxon>
        <taxon>Lactobacillales</taxon>
        <taxon>Lactobacillaceae</taxon>
        <taxon>Secundilactobacillus</taxon>
    </lineage>
</organism>
<evidence type="ECO:0000259" key="2">
    <source>
        <dbReference type="Pfam" id="PF13457"/>
    </source>
</evidence>
<dbReference type="Pfam" id="PF13457">
    <property type="entry name" value="GW"/>
    <property type="match status" value="1"/>
</dbReference>
<evidence type="ECO:0000256" key="1">
    <source>
        <dbReference type="ARBA" id="ARBA00022729"/>
    </source>
</evidence>
<dbReference type="eggNOG" id="COG4990">
    <property type="taxonomic scope" value="Bacteria"/>
</dbReference>
<accession>A0A081BKV1</accession>
<dbReference type="Proteomes" id="UP000028700">
    <property type="component" value="Unassembled WGS sequence"/>
</dbReference>
<proteinExistence type="predicted"/>
<comment type="caution">
    <text evidence="3">The sequence shown here is derived from an EMBL/GenBank/DDBJ whole genome shotgun (WGS) entry which is preliminary data.</text>
</comment>
<keyword evidence="1" id="KW-0732">Signal</keyword>
<reference evidence="3" key="1">
    <citation type="journal article" date="2014" name="Genome Announc.">
        <title>Draft Genome Sequence of Lactobacillus oryzae Strain SG293T.</title>
        <authorList>
            <person name="Tanizawa Y."/>
            <person name="Fujisawa T."/>
            <person name="Mochizuki T."/>
            <person name="Kaminuma E."/>
            <person name="Nakamura Y."/>
            <person name="Tohno M."/>
        </authorList>
    </citation>
    <scope>NUCLEOTIDE SEQUENCE [LARGE SCALE GENOMIC DNA]</scope>
    <source>
        <strain evidence="3">SG293</strain>
    </source>
</reference>
<feature type="domain" description="GW" evidence="2">
    <location>
        <begin position="40"/>
        <end position="84"/>
    </location>
</feature>
<dbReference type="Gene3D" id="2.30.30.170">
    <property type="match status" value="1"/>
</dbReference>
<dbReference type="SUPFAM" id="SSF82057">
    <property type="entry name" value="Prokaryotic SH3-related domain"/>
    <property type="match status" value="1"/>
</dbReference>
<dbReference type="EMBL" id="BBJM01000046">
    <property type="protein sequence ID" value="GAK48669.1"/>
    <property type="molecule type" value="Genomic_DNA"/>
</dbReference>
<sequence length="223" mass="25962">MNTRIVAEEKPTPFFVKIKPVVAGKRFIKDEFATGEQLTEIEELPKAYLGEEIKVDWLRFYGDRVWYHFSYHNQSVGWIQKKALVRHYRRLDIMPAKVLDKHQSASARVLKAWNNFLDVSLLDEDFVGVNPLEILTQVQEVKPTARLTDVDSLKLIHHQIQRGQPIILWLSRPKNAENRIMMLTGYTHHHVFLLDPTTNYLLTPTNQALMGKWRGMGAKAIIY</sequence>
<name>A0A081BKV1_9LACO</name>